<feature type="transmembrane region" description="Helical" evidence="1">
    <location>
        <begin position="146"/>
        <end position="169"/>
    </location>
</feature>
<dbReference type="CDD" id="cd00158">
    <property type="entry name" value="RHOD"/>
    <property type="match status" value="1"/>
</dbReference>
<evidence type="ECO:0000259" key="2">
    <source>
        <dbReference type="PROSITE" id="PS50206"/>
    </source>
</evidence>
<keyword evidence="1" id="KW-0812">Transmembrane</keyword>
<name>A0A9P2WRQ5_THEFU</name>
<dbReference type="Gene3D" id="6.10.140.1340">
    <property type="match status" value="1"/>
</dbReference>
<dbReference type="SUPFAM" id="SSF52821">
    <property type="entry name" value="Rhodanese/Cell cycle control phosphatase"/>
    <property type="match status" value="1"/>
</dbReference>
<proteinExistence type="predicted"/>
<keyword evidence="1" id="KW-0472">Membrane</keyword>
<protein>
    <submittedName>
        <fullName evidence="3">Rhodanese-like protein</fullName>
    </submittedName>
</protein>
<keyword evidence="4" id="KW-1185">Reference proteome</keyword>
<evidence type="ECO:0000313" key="4">
    <source>
        <dbReference type="Proteomes" id="UP000014184"/>
    </source>
</evidence>
<dbReference type="InterPro" id="IPR021309">
    <property type="entry name" value="YgaP-like_TM"/>
</dbReference>
<dbReference type="Pfam" id="PF00581">
    <property type="entry name" value="Rhodanese"/>
    <property type="match status" value="1"/>
</dbReference>
<dbReference type="AlphaFoldDB" id="A0A9P2WRQ5"/>
<evidence type="ECO:0000313" key="3">
    <source>
        <dbReference type="EMBL" id="EOR72827.1"/>
    </source>
</evidence>
<accession>A0A9P2WRQ5</accession>
<dbReference type="PROSITE" id="PS50206">
    <property type="entry name" value="RHODANESE_3"/>
    <property type="match status" value="1"/>
</dbReference>
<dbReference type="Proteomes" id="UP000014184">
    <property type="component" value="Unassembled WGS sequence"/>
</dbReference>
<dbReference type="PANTHER" id="PTHR44086:SF13">
    <property type="entry name" value="THIOSULFATE SULFURTRANSFERASE PSPE"/>
    <property type="match status" value="1"/>
</dbReference>
<keyword evidence="1" id="KW-1133">Transmembrane helix</keyword>
<dbReference type="InterPro" id="IPR036873">
    <property type="entry name" value="Rhodanese-like_dom_sf"/>
</dbReference>
<sequence>MDTSLPVSLTPEEVRELQERNPRVRIIDVRTPGEFAGMHIPGSYNVPLDLLREHQRELTANHDDPVVLVCRSGMRADQASKLMAESGLRQVSVLQGGISEWERTGAPLKRGSGGRWAMERQVRLVAGLIVLVFVTASAVFDPLKWVAAAIGAGLTFAAITDTCLMARLLALLPYNRTDRCDAPTMLAALTGTTPAQRG</sequence>
<dbReference type="EMBL" id="AOSG01000001">
    <property type="protein sequence ID" value="EOR72827.1"/>
    <property type="molecule type" value="Genomic_DNA"/>
</dbReference>
<evidence type="ECO:0000256" key="1">
    <source>
        <dbReference type="SAM" id="Phobius"/>
    </source>
</evidence>
<dbReference type="RefSeq" id="WP_011293500.1">
    <property type="nucleotide sequence ID" value="NZ_AOSG01000001.1"/>
</dbReference>
<reference evidence="3 4" key="1">
    <citation type="journal article" date="2013" name="Genome Announc.">
        <title>Draft Genome Sequence of the Lignocellulose Decomposer Thermobifida fusca Strain TM51.</title>
        <authorList>
            <person name="Toth A."/>
            <person name="Barna T."/>
            <person name="Nagy I."/>
            <person name="Horvath B."/>
            <person name="Nagy I."/>
            <person name="Tancsics A."/>
            <person name="Kriszt B."/>
            <person name="Baka E."/>
            <person name="Fekete C."/>
            <person name="Kukolya J."/>
        </authorList>
    </citation>
    <scope>NUCLEOTIDE SEQUENCE [LARGE SCALE GENOMIC DNA]</scope>
    <source>
        <strain evidence="3 4">TM51</strain>
    </source>
</reference>
<dbReference type="GO" id="GO:0004792">
    <property type="term" value="F:thiosulfate-cyanide sulfurtransferase activity"/>
    <property type="evidence" value="ECO:0007669"/>
    <property type="project" value="TreeGrafter"/>
</dbReference>
<dbReference type="Pfam" id="PF11127">
    <property type="entry name" value="YgaP-like_TM"/>
    <property type="match status" value="1"/>
</dbReference>
<dbReference type="PANTHER" id="PTHR44086">
    <property type="entry name" value="THIOSULFATE SULFURTRANSFERASE RDL2, MITOCHONDRIAL-RELATED"/>
    <property type="match status" value="1"/>
</dbReference>
<dbReference type="SMART" id="SM00450">
    <property type="entry name" value="RHOD"/>
    <property type="match status" value="1"/>
</dbReference>
<gene>
    <name evidence="3" type="ORF">TM51_00155</name>
</gene>
<feature type="domain" description="Rhodanese" evidence="2">
    <location>
        <begin position="20"/>
        <end position="110"/>
    </location>
</feature>
<comment type="caution">
    <text evidence="3">The sequence shown here is derived from an EMBL/GenBank/DDBJ whole genome shotgun (WGS) entry which is preliminary data.</text>
</comment>
<feature type="transmembrane region" description="Helical" evidence="1">
    <location>
        <begin position="122"/>
        <end position="140"/>
    </location>
</feature>
<dbReference type="Gene3D" id="3.40.250.10">
    <property type="entry name" value="Rhodanese-like domain"/>
    <property type="match status" value="1"/>
</dbReference>
<organism evidence="3 4">
    <name type="scientific">Thermobifida fusca TM51</name>
    <dbReference type="NCBI Taxonomy" id="1169414"/>
    <lineage>
        <taxon>Bacteria</taxon>
        <taxon>Bacillati</taxon>
        <taxon>Actinomycetota</taxon>
        <taxon>Actinomycetes</taxon>
        <taxon>Streptosporangiales</taxon>
        <taxon>Nocardiopsidaceae</taxon>
        <taxon>Thermobifida</taxon>
    </lineage>
</organism>
<dbReference type="InterPro" id="IPR001763">
    <property type="entry name" value="Rhodanese-like_dom"/>
</dbReference>